<dbReference type="InterPro" id="IPR038653">
    <property type="entry name" value="Put_CMD_sf"/>
</dbReference>
<dbReference type="InterPro" id="IPR025112">
    <property type="entry name" value="PCMD"/>
</dbReference>
<evidence type="ECO:0000259" key="2">
    <source>
        <dbReference type="Pfam" id="PF13201"/>
    </source>
</evidence>
<protein>
    <recommendedName>
        <fullName evidence="2">Putative carbohydrate metabolism domain-containing protein</fullName>
    </recommendedName>
</protein>
<organism evidence="3 4">
    <name type="scientific">Flammeovirga aprica JL-4</name>
    <dbReference type="NCBI Taxonomy" id="694437"/>
    <lineage>
        <taxon>Bacteria</taxon>
        <taxon>Pseudomonadati</taxon>
        <taxon>Bacteroidota</taxon>
        <taxon>Cytophagia</taxon>
        <taxon>Cytophagales</taxon>
        <taxon>Flammeovirgaceae</taxon>
        <taxon>Flammeovirga</taxon>
    </lineage>
</organism>
<proteinExistence type="predicted"/>
<evidence type="ECO:0000256" key="1">
    <source>
        <dbReference type="SAM" id="SignalP"/>
    </source>
</evidence>
<gene>
    <name evidence="3" type="ORF">HHU12_31400</name>
</gene>
<comment type="caution">
    <text evidence="3">The sequence shown here is derived from an EMBL/GenBank/DDBJ whole genome shotgun (WGS) entry which is preliminary data.</text>
</comment>
<dbReference type="AlphaFoldDB" id="A0A7X9S167"/>
<feature type="domain" description="Putative carbohydrate metabolism" evidence="2">
    <location>
        <begin position="34"/>
        <end position="256"/>
    </location>
</feature>
<dbReference type="EMBL" id="JABANE010000169">
    <property type="protein sequence ID" value="NME72510.1"/>
    <property type="molecule type" value="Genomic_DNA"/>
</dbReference>
<dbReference type="RefSeq" id="WP_169660698.1">
    <property type="nucleotide sequence ID" value="NZ_JABANE010000169.1"/>
</dbReference>
<keyword evidence="1" id="KW-0732">Signal</keyword>
<dbReference type="Pfam" id="PF13201">
    <property type="entry name" value="PCMD"/>
    <property type="match status" value="1"/>
</dbReference>
<sequence length="258" mass="28331">MKIFNSLLTILLISVFLYSCSSDDSTPPPVEELHFEENLSLDTWTEPDGYPKPSGWETSNAGTIIVGTVNASEEKTDVVSGSSAKLETVKVIFTGIAASTFYTGAFQYNSSDPANSAILGVPFTKRPKSMSFHYKYTPGQTYEQYTNTTPTTLTGLDSCLAYMFLQKREGDKIERVGTAAMQNSDTVTEWTKKTLNVQYGEIVNPEPGFRLRSDETGWADANATPTHVIIVFTSSSAGDFFRGAIGSTMYVDEISIEY</sequence>
<keyword evidence="4" id="KW-1185">Reference proteome</keyword>
<feature type="chain" id="PRO_5031056964" description="Putative carbohydrate metabolism domain-containing protein" evidence="1">
    <location>
        <begin position="22"/>
        <end position="258"/>
    </location>
</feature>
<reference evidence="3 4" key="1">
    <citation type="submission" date="2020-04" db="EMBL/GenBank/DDBJ databases">
        <title>Flammeovirga sp. SR4, a novel species isolated from seawater.</title>
        <authorList>
            <person name="Wang X."/>
        </authorList>
    </citation>
    <scope>NUCLEOTIDE SEQUENCE [LARGE SCALE GENOMIC DNA]</scope>
    <source>
        <strain evidence="3 4">ATCC 23126</strain>
    </source>
</reference>
<accession>A0A7X9S167</accession>
<evidence type="ECO:0000313" key="4">
    <source>
        <dbReference type="Proteomes" id="UP000576082"/>
    </source>
</evidence>
<name>A0A7X9S167_9BACT</name>
<dbReference type="Gene3D" id="2.60.120.890">
    <property type="entry name" value="BT2081, beta-jelly-roll domain"/>
    <property type="match status" value="1"/>
</dbReference>
<feature type="signal peptide" evidence="1">
    <location>
        <begin position="1"/>
        <end position="21"/>
    </location>
</feature>
<dbReference type="PROSITE" id="PS51257">
    <property type="entry name" value="PROKAR_LIPOPROTEIN"/>
    <property type="match status" value="1"/>
</dbReference>
<dbReference type="Proteomes" id="UP000576082">
    <property type="component" value="Unassembled WGS sequence"/>
</dbReference>
<evidence type="ECO:0000313" key="3">
    <source>
        <dbReference type="EMBL" id="NME72510.1"/>
    </source>
</evidence>